<keyword evidence="1 7" id="KW-0554">One-carbon metabolism</keyword>
<dbReference type="InterPro" id="IPR000559">
    <property type="entry name" value="Formate_THF_ligase"/>
</dbReference>
<dbReference type="FunFam" id="3.30.1510.10:FF:000001">
    <property type="entry name" value="Formate--tetrahydrofolate ligase"/>
    <property type="match status" value="1"/>
</dbReference>
<dbReference type="EMBL" id="CP001708">
    <property type="protein sequence ID" value="ACV29138.1"/>
    <property type="molecule type" value="Genomic_DNA"/>
</dbReference>
<dbReference type="RefSeq" id="WP_015778041.1">
    <property type="nucleotide sequence ID" value="NC_013171.1"/>
</dbReference>
<dbReference type="Pfam" id="PF01268">
    <property type="entry name" value="FTHFS"/>
    <property type="match status" value="1"/>
</dbReference>
<dbReference type="GO" id="GO:0004329">
    <property type="term" value="F:formate-tetrahydrofolate ligase activity"/>
    <property type="evidence" value="ECO:0007669"/>
    <property type="project" value="UniProtKB-UniRule"/>
</dbReference>
<dbReference type="EC" id="6.3.4.3" evidence="7"/>
<keyword evidence="4 7" id="KW-0067">ATP-binding</keyword>
<dbReference type="Gene3D" id="3.40.50.300">
    <property type="entry name" value="P-loop containing nucleotide triphosphate hydrolases"/>
    <property type="match status" value="1"/>
</dbReference>
<accession>C7RD75</accession>
<dbReference type="eggNOG" id="COG2759">
    <property type="taxonomic scope" value="Bacteria"/>
</dbReference>
<dbReference type="HAMAP" id="MF_01543">
    <property type="entry name" value="FTHFS"/>
    <property type="match status" value="1"/>
</dbReference>
<evidence type="ECO:0000256" key="2">
    <source>
        <dbReference type="ARBA" id="ARBA00022598"/>
    </source>
</evidence>
<gene>
    <name evidence="7" type="primary">fhs</name>
    <name evidence="8" type="ordered locus">Apre_1111</name>
</gene>
<comment type="catalytic activity">
    <reaction evidence="5 7">
        <text>(6S)-5,6,7,8-tetrahydrofolate + formate + ATP = (6R)-10-formyltetrahydrofolate + ADP + phosphate</text>
        <dbReference type="Rhea" id="RHEA:20221"/>
        <dbReference type="ChEBI" id="CHEBI:15740"/>
        <dbReference type="ChEBI" id="CHEBI:30616"/>
        <dbReference type="ChEBI" id="CHEBI:43474"/>
        <dbReference type="ChEBI" id="CHEBI:57453"/>
        <dbReference type="ChEBI" id="CHEBI:195366"/>
        <dbReference type="ChEBI" id="CHEBI:456216"/>
        <dbReference type="EC" id="6.3.4.3"/>
    </reaction>
</comment>
<evidence type="ECO:0000256" key="7">
    <source>
        <dbReference type="HAMAP-Rule" id="MF_01543"/>
    </source>
</evidence>
<evidence type="ECO:0000256" key="3">
    <source>
        <dbReference type="ARBA" id="ARBA00022741"/>
    </source>
</evidence>
<dbReference type="UniPathway" id="UPA00193"/>
<evidence type="ECO:0000313" key="9">
    <source>
        <dbReference type="Proteomes" id="UP000002294"/>
    </source>
</evidence>
<name>C7RD75_ANAPD</name>
<dbReference type="AlphaFoldDB" id="C7RD75"/>
<dbReference type="STRING" id="525919.Apre_1111"/>
<dbReference type="InterPro" id="IPR027417">
    <property type="entry name" value="P-loop_NTPase"/>
</dbReference>
<evidence type="ECO:0000256" key="6">
    <source>
        <dbReference type="ARBA" id="ARBA00061363"/>
    </source>
</evidence>
<dbReference type="OrthoDB" id="9761733at2"/>
<dbReference type="NCBIfam" id="NF010030">
    <property type="entry name" value="PRK13505.1"/>
    <property type="match status" value="1"/>
</dbReference>
<proteinExistence type="inferred from homology"/>
<dbReference type="KEGG" id="apr:Apre_1111"/>
<keyword evidence="3 7" id="KW-0547">Nucleotide-binding</keyword>
<dbReference type="CDD" id="cd00477">
    <property type="entry name" value="FTHFS"/>
    <property type="match status" value="1"/>
</dbReference>
<keyword evidence="9" id="KW-1185">Reference proteome</keyword>
<evidence type="ECO:0000256" key="4">
    <source>
        <dbReference type="ARBA" id="ARBA00022840"/>
    </source>
</evidence>
<dbReference type="Gene3D" id="3.30.1510.10">
    <property type="entry name" value="Domain 2, N(10)-formyltetrahydrofolate synthetase"/>
    <property type="match status" value="1"/>
</dbReference>
<dbReference type="HOGENOM" id="CLU_003601_3_3_9"/>
<protein>
    <recommendedName>
        <fullName evidence="7">Formate--tetrahydrofolate ligase</fullName>
        <ecNumber evidence="7">6.3.4.3</ecNumber>
    </recommendedName>
    <alternativeName>
        <fullName evidence="7">Formyltetrahydrofolate synthetase</fullName>
        <shortName evidence="7">FHS</shortName>
        <shortName evidence="7">FTHFS</shortName>
    </alternativeName>
</protein>
<feature type="binding site" evidence="7">
    <location>
        <begin position="61"/>
        <end position="68"/>
    </location>
    <ligand>
        <name>ATP</name>
        <dbReference type="ChEBI" id="CHEBI:30616"/>
    </ligand>
</feature>
<dbReference type="GO" id="GO:0005524">
    <property type="term" value="F:ATP binding"/>
    <property type="evidence" value="ECO:0007669"/>
    <property type="project" value="UniProtKB-UniRule"/>
</dbReference>
<evidence type="ECO:0000313" key="8">
    <source>
        <dbReference type="EMBL" id="ACV29138.1"/>
    </source>
</evidence>
<dbReference type="Gene3D" id="3.10.410.10">
    <property type="entry name" value="Formyltetrahydrofolate synthetase, domain 3"/>
    <property type="match status" value="1"/>
</dbReference>
<comment type="pathway">
    <text evidence="7">One-carbon metabolism; tetrahydrofolate interconversion.</text>
</comment>
<comment type="similarity">
    <text evidence="6 7">Belongs to the formate--tetrahydrofolate ligase family.</text>
</comment>
<reference evidence="8 9" key="1">
    <citation type="journal article" date="2009" name="Stand. Genomic Sci.">
        <title>Complete genome sequence of Anaerococcus prevotii type strain (PC1).</title>
        <authorList>
            <person name="Labutti K."/>
            <person name="Pukall R."/>
            <person name="Steenblock K."/>
            <person name="Glavina Del Rio T."/>
            <person name="Tice H."/>
            <person name="Copeland A."/>
            <person name="Cheng J.F."/>
            <person name="Lucas S."/>
            <person name="Chen F."/>
            <person name="Nolan M."/>
            <person name="Bruce D."/>
            <person name="Goodwin L."/>
            <person name="Pitluck S."/>
            <person name="Ivanova N."/>
            <person name="Mavromatis K."/>
            <person name="Ovchinnikova G."/>
            <person name="Pati A."/>
            <person name="Chen A."/>
            <person name="Palaniappan K."/>
            <person name="Land M."/>
            <person name="Hauser L."/>
            <person name="Chang Y.J."/>
            <person name="Jeffries C.D."/>
            <person name="Chain P."/>
            <person name="Saunders E."/>
            <person name="Brettin T."/>
            <person name="Detter J.C."/>
            <person name="Han C."/>
            <person name="Goker M."/>
            <person name="Bristow J."/>
            <person name="Eisen J.A."/>
            <person name="Markowitz V."/>
            <person name="Hugenholtz P."/>
            <person name="Kyrpides N.C."/>
            <person name="Klenk H.P."/>
            <person name="Lapidus A."/>
        </authorList>
    </citation>
    <scope>NUCLEOTIDE SEQUENCE [LARGE SCALE GENOMIC DNA]</scope>
    <source>
        <strain evidence="9">ATCC 9321 / DSM 20548 / JCM 6508 / NCTC 11806 / PC1</strain>
    </source>
</reference>
<keyword evidence="2 7" id="KW-0436">Ligase</keyword>
<evidence type="ECO:0000256" key="1">
    <source>
        <dbReference type="ARBA" id="ARBA00022563"/>
    </source>
</evidence>
<dbReference type="Proteomes" id="UP000002294">
    <property type="component" value="Chromosome"/>
</dbReference>
<evidence type="ECO:0000256" key="5">
    <source>
        <dbReference type="ARBA" id="ARBA00049033"/>
    </source>
</evidence>
<dbReference type="GO" id="GO:0035999">
    <property type="term" value="P:tetrahydrofolate interconversion"/>
    <property type="evidence" value="ECO:0007669"/>
    <property type="project" value="UniProtKB-UniRule"/>
</dbReference>
<organism evidence="8 9">
    <name type="scientific">Anaerococcus prevotii (strain ATCC 9321 / DSM 20548 / JCM 6508 / NCTC 11806 / PC1)</name>
    <name type="common">Peptostreptococcus prevotii</name>
    <name type="synonym">Peptococcus prevotii</name>
    <dbReference type="NCBI Taxonomy" id="525919"/>
    <lineage>
        <taxon>Bacteria</taxon>
        <taxon>Bacillati</taxon>
        <taxon>Bacillota</taxon>
        <taxon>Tissierellia</taxon>
        <taxon>Tissierellales</taxon>
        <taxon>Peptoniphilaceae</taxon>
        <taxon>Anaerococcus</taxon>
    </lineage>
</organism>
<dbReference type="SUPFAM" id="SSF52540">
    <property type="entry name" value="P-loop containing nucleoside triphosphate hydrolases"/>
    <property type="match status" value="1"/>
</dbReference>
<sequence>MKTDIEIAKEAQLKDIDEICKDLGIDDYEKYGNYKAKLPLAYAGKMKKDSKLILVTATNPTPSGEGKTTLNIGLSMALNKIGKKAISVLREPSMGPSFGRKGGAAGGGYSQVLPMDEINLHFTGDFHAITSAVNLVAAILDNHIYQGNEKRIDPKRIVWRRCVDLNDRALRNVVIGLGNRTDGVSREDKFDITVATEMMAVLCLATSIEDFREKVSKMIVAYDYDNNPVTVDDIKATGSVAVVMKEALKPNLVQTIEHTPALIHGGPFANIAHGCNSLLATKTGLGIADYVVTEAGFGADLGAEKFNDIKCRLGGLTPSASVIVTSIRSLKYHAGVDFENLKEENLEKLELGFKNLKIHIENMRKFGKNIIVAINKFDTDTDKEIELVKKMTEKLGVKAVETSVFTDGGAGGKELAQNLVELCENDNDFNYLYDLDQGVKEKIETIAKEIYRAKGVVYSKKCEKDIKKIEDLGYQNLPICVAKTPYSLSDDGNINITEDDYDITIREIRINAGAGFLVAYTGNILTMPGLPKAANAYKIDLDENNEVVGLF</sequence>